<dbReference type="Gene3D" id="3.10.180.10">
    <property type="entry name" value="2,3-Dihydroxybiphenyl 1,2-Dioxygenase, domain 1"/>
    <property type="match status" value="1"/>
</dbReference>
<name>A0A316AB44_9ACTN</name>
<dbReference type="Pfam" id="PF06983">
    <property type="entry name" value="3-dmu-9_3-mt"/>
    <property type="match status" value="1"/>
</dbReference>
<evidence type="ECO:0000313" key="2">
    <source>
        <dbReference type="EMBL" id="PWJ54639.1"/>
    </source>
</evidence>
<dbReference type="OrthoDB" id="9806473at2"/>
<evidence type="ECO:0000313" key="3">
    <source>
        <dbReference type="Proteomes" id="UP000245469"/>
    </source>
</evidence>
<dbReference type="Proteomes" id="UP000245469">
    <property type="component" value="Unassembled WGS sequence"/>
</dbReference>
<dbReference type="EMBL" id="QGDQ01000006">
    <property type="protein sequence ID" value="PWJ54639.1"/>
    <property type="molecule type" value="Genomic_DNA"/>
</dbReference>
<keyword evidence="2" id="KW-0830">Ubiquinone</keyword>
<dbReference type="AlphaFoldDB" id="A0A316AB44"/>
<comment type="caution">
    <text evidence="2">The sequence shown here is derived from an EMBL/GenBank/DDBJ whole genome shotgun (WGS) entry which is preliminary data.</text>
</comment>
<dbReference type="SUPFAM" id="SSF54593">
    <property type="entry name" value="Glyoxalase/Bleomycin resistance protein/Dihydroxybiphenyl dioxygenase"/>
    <property type="match status" value="1"/>
</dbReference>
<gene>
    <name evidence="2" type="ORF">BXY45_10682</name>
</gene>
<dbReference type="InterPro" id="IPR028973">
    <property type="entry name" value="PhnB-like"/>
</dbReference>
<dbReference type="PIRSF" id="PIRSF021700">
    <property type="entry name" value="3_dmu_93_MTrfase"/>
    <property type="match status" value="1"/>
</dbReference>
<organism evidence="2 3">
    <name type="scientific">Quadrisphaera granulorum</name>
    <dbReference type="NCBI Taxonomy" id="317664"/>
    <lineage>
        <taxon>Bacteria</taxon>
        <taxon>Bacillati</taxon>
        <taxon>Actinomycetota</taxon>
        <taxon>Actinomycetes</taxon>
        <taxon>Kineosporiales</taxon>
        <taxon>Kineosporiaceae</taxon>
        <taxon>Quadrisphaera</taxon>
    </lineage>
</organism>
<proteinExistence type="predicted"/>
<protein>
    <submittedName>
        <fullName evidence="2">Putative 3-demethylubiquinone-9 3-methyltransferase (Glyoxalase superfamily)</fullName>
    </submittedName>
</protein>
<dbReference type="PANTHER" id="PTHR33990">
    <property type="entry name" value="PROTEIN YJDN-RELATED"/>
    <property type="match status" value="1"/>
</dbReference>
<dbReference type="InterPro" id="IPR009725">
    <property type="entry name" value="3_dmu_93_MTrfase"/>
</dbReference>
<dbReference type="CDD" id="cd06588">
    <property type="entry name" value="PhnB_like"/>
    <property type="match status" value="1"/>
</dbReference>
<evidence type="ECO:0000259" key="1">
    <source>
        <dbReference type="Pfam" id="PF06983"/>
    </source>
</evidence>
<dbReference type="InterPro" id="IPR029068">
    <property type="entry name" value="Glyas_Bleomycin-R_OHBP_Dase"/>
</dbReference>
<sequence length="168" mass="18080">MPEMVTCLWFDGAAEEAARRYVELFPNSSVDAVVRSPADNPSTPEGAVLTVEFTLDGRRFLGLNGGPAFTPNEAVSIQVHTTDQAETDHYWDGLIAGGGAESQCGWLKDPWGFSWQVVPKRLSELMADPDADRARAAMQSMMTMQRIDVAGLERAVAAASPSSSSSSQ</sequence>
<keyword evidence="3" id="KW-1185">Reference proteome</keyword>
<accession>A0A316AB44</accession>
<keyword evidence="2" id="KW-0808">Transferase</keyword>
<feature type="domain" description="PhnB-like" evidence="1">
    <location>
        <begin position="3"/>
        <end position="118"/>
    </location>
</feature>
<reference evidence="2 3" key="1">
    <citation type="submission" date="2018-03" db="EMBL/GenBank/DDBJ databases">
        <title>Genomic Encyclopedia of Archaeal and Bacterial Type Strains, Phase II (KMG-II): from individual species to whole genera.</title>
        <authorList>
            <person name="Goeker M."/>
        </authorList>
    </citation>
    <scope>NUCLEOTIDE SEQUENCE [LARGE SCALE GENOMIC DNA]</scope>
    <source>
        <strain evidence="2 3">DSM 44889</strain>
    </source>
</reference>
<dbReference type="GO" id="GO:0032259">
    <property type="term" value="P:methylation"/>
    <property type="evidence" value="ECO:0007669"/>
    <property type="project" value="UniProtKB-KW"/>
</dbReference>
<dbReference type="GO" id="GO:0008168">
    <property type="term" value="F:methyltransferase activity"/>
    <property type="evidence" value="ECO:0007669"/>
    <property type="project" value="UniProtKB-KW"/>
</dbReference>
<dbReference type="PANTHER" id="PTHR33990:SF2">
    <property type="entry name" value="PHNB-LIKE DOMAIN-CONTAINING PROTEIN"/>
    <property type="match status" value="1"/>
</dbReference>
<keyword evidence="2" id="KW-0489">Methyltransferase</keyword>
<dbReference type="RefSeq" id="WP_109773563.1">
    <property type="nucleotide sequence ID" value="NZ_QGDQ01000006.1"/>
</dbReference>